<reference evidence="1" key="1">
    <citation type="journal article" date="2024" name="Int. J. Syst. Evol. Microbiol.">
        <title>Brooklawnia propionicigenes sp. nov., a facultatively anaerobic, propionate-producing bacterium isolated from a methanogenic reactor treating waste from cattle farms.</title>
        <authorList>
            <person name="Akita Y."/>
            <person name="Ueki A."/>
            <person name="Tonouchi A."/>
            <person name="Sugawara Y."/>
            <person name="Honma S."/>
            <person name="Kaku N."/>
            <person name="Ueki K."/>
        </authorList>
    </citation>
    <scope>NUCLEOTIDE SEQUENCE</scope>
    <source>
        <strain evidence="1">SH051</strain>
    </source>
</reference>
<proteinExistence type="predicted"/>
<dbReference type="EMBL" id="AP028056">
    <property type="protein sequence ID" value="BEH03052.1"/>
    <property type="molecule type" value="Genomic_DNA"/>
</dbReference>
<dbReference type="KEGG" id="broo:brsh051_23330"/>
<dbReference type="AlphaFoldDB" id="A0AAN0KB06"/>
<name>A0AAN0KB06_9ACTN</name>
<evidence type="ECO:0000313" key="2">
    <source>
        <dbReference type="Proteomes" id="UP001431656"/>
    </source>
</evidence>
<dbReference type="RefSeq" id="WP_286265182.1">
    <property type="nucleotide sequence ID" value="NZ_AP028056.1"/>
</dbReference>
<evidence type="ECO:0008006" key="3">
    <source>
        <dbReference type="Google" id="ProtNLM"/>
    </source>
</evidence>
<dbReference type="Proteomes" id="UP001431656">
    <property type="component" value="Chromosome"/>
</dbReference>
<gene>
    <name evidence="1" type="ORF">brsh051_23330</name>
</gene>
<evidence type="ECO:0000313" key="1">
    <source>
        <dbReference type="EMBL" id="BEH03052.1"/>
    </source>
</evidence>
<accession>A0AAN0KB06</accession>
<keyword evidence="2" id="KW-1185">Reference proteome</keyword>
<sequence>MLAFRRVDDRVVCQFEPAELSLLSGLISQLIELLLESSPPAGGPGTAWLSDDDPDESDAVDDEDQIFARLEREMVSEDDFDYEPVGDPVLQRLFPNPYPDDPAAGHDFQRFTHTAQLDDKVNAARAVLADLEGIQAHGRCEVCGSHTTGWLKTLTNLRLALAVRLDIRDADDADHVSELPEDDPRSWTFSIYEWLGWVQESLLNAQE</sequence>
<dbReference type="Pfam" id="PF09438">
    <property type="entry name" value="DUF2017"/>
    <property type="match status" value="1"/>
</dbReference>
<dbReference type="InterPro" id="IPR018561">
    <property type="entry name" value="AosR"/>
</dbReference>
<organism evidence="1 2">
    <name type="scientific">Brooklawnia propionicigenes</name>
    <dbReference type="NCBI Taxonomy" id="3041175"/>
    <lineage>
        <taxon>Bacteria</taxon>
        <taxon>Bacillati</taxon>
        <taxon>Actinomycetota</taxon>
        <taxon>Actinomycetes</taxon>
        <taxon>Propionibacteriales</taxon>
        <taxon>Propionibacteriaceae</taxon>
        <taxon>Brooklawnia</taxon>
    </lineage>
</organism>
<protein>
    <recommendedName>
        <fullName evidence="3">DUF2017 domain-containing protein</fullName>
    </recommendedName>
</protein>